<organism evidence="1 2">
    <name type="scientific">Haloterrigena gelatinilytica</name>
    <dbReference type="NCBI Taxonomy" id="2741724"/>
    <lineage>
        <taxon>Archaea</taxon>
        <taxon>Methanobacteriati</taxon>
        <taxon>Methanobacteriota</taxon>
        <taxon>Stenosarchaea group</taxon>
        <taxon>Halobacteria</taxon>
        <taxon>Halobacteriales</taxon>
        <taxon>Natrialbaceae</taxon>
        <taxon>Haloterrigena</taxon>
    </lineage>
</organism>
<evidence type="ECO:0000313" key="1">
    <source>
        <dbReference type="EMBL" id="NUC71715.1"/>
    </source>
</evidence>
<evidence type="ECO:0000313" key="2">
    <source>
        <dbReference type="Proteomes" id="UP001016761"/>
    </source>
</evidence>
<accession>A0ABX2LAZ8</accession>
<name>A0ABX2LAZ8_9EURY</name>
<keyword evidence="2" id="KW-1185">Reference proteome</keyword>
<dbReference type="EMBL" id="JABUQZ010000001">
    <property type="protein sequence ID" value="NUC71715.1"/>
    <property type="molecule type" value="Genomic_DNA"/>
</dbReference>
<sequence>MPDLPKSVPRTAWYVYLYDGTEEYVTFADGLVEEIPPRTVAESGSWQFNFRHDPAGSRSYDPLEHTDRYERVVEIGRWAGRYVLREPLEAEPRYREQVPPGNPSLLVGLQPAYETPAGGVWGLVDGYDETNALPETGLTVTLDVTMLATTDDYETRDEVVADLSF</sequence>
<comment type="caution">
    <text evidence="1">The sequence shown here is derived from an EMBL/GenBank/DDBJ whole genome shotgun (WGS) entry which is preliminary data.</text>
</comment>
<gene>
    <name evidence="1" type="ORF">HTZ84_05225</name>
</gene>
<dbReference type="Proteomes" id="UP001016761">
    <property type="component" value="Unassembled WGS sequence"/>
</dbReference>
<reference evidence="1 2" key="1">
    <citation type="submission" date="2020-06" db="EMBL/GenBank/DDBJ databases">
        <title>Haloterrigena sp. nov., an extremely halophilic archaeon isolated from a saline sediment.</title>
        <authorList>
            <person name="Liu B.-B."/>
        </authorList>
    </citation>
    <scope>NUCLEOTIDE SEQUENCE [LARGE SCALE GENOMIC DNA]</scope>
    <source>
        <strain evidence="1 2">SYSU A558-1</strain>
    </source>
</reference>
<dbReference type="RefSeq" id="WP_174679703.1">
    <property type="nucleotide sequence ID" value="NZ_JABUQZ010000001.1"/>
</dbReference>
<proteinExistence type="predicted"/>
<protein>
    <submittedName>
        <fullName evidence="1">Uncharacterized protein</fullName>
    </submittedName>
</protein>